<accession>A0A1I6D7G2</accession>
<proteinExistence type="predicted"/>
<dbReference type="Pfam" id="PF00571">
    <property type="entry name" value="CBS"/>
    <property type="match status" value="2"/>
</dbReference>
<organism evidence="4 5">
    <name type="scientific">Desulfoscipio geothermicus DSM 3669</name>
    <dbReference type="NCBI Taxonomy" id="1121426"/>
    <lineage>
        <taxon>Bacteria</taxon>
        <taxon>Bacillati</taxon>
        <taxon>Bacillota</taxon>
        <taxon>Clostridia</taxon>
        <taxon>Eubacteriales</taxon>
        <taxon>Desulfallaceae</taxon>
        <taxon>Desulfoscipio</taxon>
    </lineage>
</organism>
<dbReference type="PROSITE" id="PS51371">
    <property type="entry name" value="CBS"/>
    <property type="match status" value="2"/>
</dbReference>
<evidence type="ECO:0000259" key="3">
    <source>
        <dbReference type="PROSITE" id="PS51371"/>
    </source>
</evidence>
<reference evidence="5" key="1">
    <citation type="submission" date="2016-10" db="EMBL/GenBank/DDBJ databases">
        <authorList>
            <person name="Varghese N."/>
            <person name="Submissions S."/>
        </authorList>
    </citation>
    <scope>NUCLEOTIDE SEQUENCE [LARGE SCALE GENOMIC DNA]</scope>
    <source>
        <strain evidence="5">DSM 3669</strain>
    </source>
</reference>
<evidence type="ECO:0000313" key="4">
    <source>
        <dbReference type="EMBL" id="SFR01395.1"/>
    </source>
</evidence>
<dbReference type="CDD" id="cd02205">
    <property type="entry name" value="CBS_pair_SF"/>
    <property type="match status" value="1"/>
</dbReference>
<dbReference type="SMART" id="SM00116">
    <property type="entry name" value="CBS"/>
    <property type="match status" value="2"/>
</dbReference>
<dbReference type="STRING" id="39060.SAMN05660706_106134"/>
<feature type="domain" description="CBS" evidence="3">
    <location>
        <begin position="109"/>
        <end position="171"/>
    </location>
</feature>
<evidence type="ECO:0000256" key="2">
    <source>
        <dbReference type="PROSITE-ProRule" id="PRU00703"/>
    </source>
</evidence>
<sequence length="177" mass="20042">MQEKRVKDIMVPAEEYSIVSATCTLRQAVRVMRNSIHRLNNRDPHCSGHRSVLVYDEDNELAGLLTFRAVMEAVEPPFLKVGYLVPGFFEGIFSTKCIQEANRKVTEVMIPIKDITLKPEDTLLKAVHIMLQNRLSSLPVVNSRNRVIGMVRNVEIFQEIANIISSENNDTDNCKAS</sequence>
<evidence type="ECO:0000313" key="5">
    <source>
        <dbReference type="Proteomes" id="UP000199584"/>
    </source>
</evidence>
<dbReference type="Proteomes" id="UP000199584">
    <property type="component" value="Unassembled WGS sequence"/>
</dbReference>
<dbReference type="SUPFAM" id="SSF54631">
    <property type="entry name" value="CBS-domain pair"/>
    <property type="match status" value="1"/>
</dbReference>
<dbReference type="EMBL" id="FOYM01000006">
    <property type="protein sequence ID" value="SFR01395.1"/>
    <property type="molecule type" value="Genomic_DNA"/>
</dbReference>
<evidence type="ECO:0000256" key="1">
    <source>
        <dbReference type="ARBA" id="ARBA00023122"/>
    </source>
</evidence>
<dbReference type="InterPro" id="IPR046342">
    <property type="entry name" value="CBS_dom_sf"/>
</dbReference>
<dbReference type="PANTHER" id="PTHR43080">
    <property type="entry name" value="CBS DOMAIN-CONTAINING PROTEIN CBSX3, MITOCHONDRIAL"/>
    <property type="match status" value="1"/>
</dbReference>
<dbReference type="PANTHER" id="PTHR43080:SF2">
    <property type="entry name" value="CBS DOMAIN-CONTAINING PROTEIN"/>
    <property type="match status" value="1"/>
</dbReference>
<keyword evidence="1 2" id="KW-0129">CBS domain</keyword>
<gene>
    <name evidence="4" type="ORF">SAMN05660706_106134</name>
</gene>
<dbReference type="AlphaFoldDB" id="A0A1I6D7G2"/>
<name>A0A1I6D7G2_9FIRM</name>
<dbReference type="OrthoDB" id="1806071at2"/>
<dbReference type="InterPro" id="IPR051257">
    <property type="entry name" value="Diverse_CBS-Domain"/>
</dbReference>
<keyword evidence="5" id="KW-1185">Reference proteome</keyword>
<protein>
    <submittedName>
        <fullName evidence="4">CBS domain-containing protein</fullName>
    </submittedName>
</protein>
<dbReference type="Gene3D" id="3.10.580.10">
    <property type="entry name" value="CBS-domain"/>
    <property type="match status" value="1"/>
</dbReference>
<dbReference type="InterPro" id="IPR000644">
    <property type="entry name" value="CBS_dom"/>
</dbReference>
<feature type="domain" description="CBS" evidence="3">
    <location>
        <begin position="10"/>
        <end position="81"/>
    </location>
</feature>
<dbReference type="RefSeq" id="WP_092482444.1">
    <property type="nucleotide sequence ID" value="NZ_FOYM01000006.1"/>
</dbReference>